<comment type="caution">
    <text evidence="2">The sequence shown here is derived from an EMBL/GenBank/DDBJ whole genome shotgun (WGS) entry which is preliminary data.</text>
</comment>
<dbReference type="SUPFAM" id="SSF53335">
    <property type="entry name" value="S-adenosyl-L-methionine-dependent methyltransferases"/>
    <property type="match status" value="1"/>
</dbReference>
<organism evidence="2 3">
    <name type="scientific">Prorocentrum cordatum</name>
    <dbReference type="NCBI Taxonomy" id="2364126"/>
    <lineage>
        <taxon>Eukaryota</taxon>
        <taxon>Sar</taxon>
        <taxon>Alveolata</taxon>
        <taxon>Dinophyceae</taxon>
        <taxon>Prorocentrales</taxon>
        <taxon>Prorocentraceae</taxon>
        <taxon>Prorocentrum</taxon>
    </lineage>
</organism>
<dbReference type="PANTHER" id="PTHR14614">
    <property type="entry name" value="HEPATOCELLULAR CARCINOMA-ASSOCIATED ANTIGEN"/>
    <property type="match status" value="1"/>
</dbReference>
<dbReference type="InterPro" id="IPR019410">
    <property type="entry name" value="Methyltransf_16"/>
</dbReference>
<name>A0ABN9X9Q9_9DINO</name>
<dbReference type="InterPro" id="IPR029063">
    <property type="entry name" value="SAM-dependent_MTases_sf"/>
</dbReference>
<evidence type="ECO:0000313" key="2">
    <source>
        <dbReference type="EMBL" id="CAK0894560.1"/>
    </source>
</evidence>
<protein>
    <recommendedName>
        <fullName evidence="4">Calmodulin-lysine N-methyltransferase</fullName>
    </recommendedName>
</protein>
<gene>
    <name evidence="2" type="ORF">PCOR1329_LOCUS73584</name>
</gene>
<sequence length="273" mass="28361">SSLFSLLLHISRFPLPLHSYILPPPPRSLAAMPGVAECAEPREEDPADENGGFGGDKQWHFCDGGLVVRAFEDFMEAAIGGVVTKASVDLARWCAERCPEGTWGGRRCVELGAGCGLVSGALLRRHARVVATDMEPLLEHLRWNLSLNAEDGSPEHGVEALSWEDGASRQALRARLGPDGAGAVLAANCVYSHDAIGPFLATVEALSGKETLALMCGIPVPKALGQGAAAGQGPASTEPGAATEEATASECASEEATLIDGFLAAAPGLFDAH</sequence>
<feature type="non-terminal residue" evidence="2">
    <location>
        <position position="1"/>
    </location>
</feature>
<feature type="region of interest" description="Disordered" evidence="1">
    <location>
        <begin position="227"/>
        <end position="248"/>
    </location>
</feature>
<proteinExistence type="predicted"/>
<accession>A0ABN9X9Q9</accession>
<feature type="non-terminal residue" evidence="2">
    <location>
        <position position="273"/>
    </location>
</feature>
<dbReference type="EMBL" id="CAUYUJ010019918">
    <property type="protein sequence ID" value="CAK0894560.1"/>
    <property type="molecule type" value="Genomic_DNA"/>
</dbReference>
<dbReference type="Pfam" id="PF10294">
    <property type="entry name" value="Methyltransf_16"/>
    <property type="match status" value="1"/>
</dbReference>
<evidence type="ECO:0000313" key="3">
    <source>
        <dbReference type="Proteomes" id="UP001189429"/>
    </source>
</evidence>
<keyword evidence="3" id="KW-1185">Reference proteome</keyword>
<evidence type="ECO:0000256" key="1">
    <source>
        <dbReference type="SAM" id="MobiDB-lite"/>
    </source>
</evidence>
<evidence type="ECO:0008006" key="4">
    <source>
        <dbReference type="Google" id="ProtNLM"/>
    </source>
</evidence>
<reference evidence="2" key="1">
    <citation type="submission" date="2023-10" db="EMBL/GenBank/DDBJ databases">
        <authorList>
            <person name="Chen Y."/>
            <person name="Shah S."/>
            <person name="Dougan E. K."/>
            <person name="Thang M."/>
            <person name="Chan C."/>
        </authorList>
    </citation>
    <scope>NUCLEOTIDE SEQUENCE [LARGE SCALE GENOMIC DNA]</scope>
</reference>
<dbReference type="Gene3D" id="3.40.50.150">
    <property type="entry name" value="Vaccinia Virus protein VP39"/>
    <property type="match status" value="1"/>
</dbReference>
<dbReference type="Proteomes" id="UP001189429">
    <property type="component" value="Unassembled WGS sequence"/>
</dbReference>